<keyword evidence="3 9" id="KW-0812">Transmembrane</keyword>
<keyword evidence="12" id="KW-0969">Cilium</keyword>
<evidence type="ECO:0000256" key="2">
    <source>
        <dbReference type="ARBA" id="ARBA00022475"/>
    </source>
</evidence>
<dbReference type="InterPro" id="IPR046786">
    <property type="entry name" value="MotA_N"/>
</dbReference>
<keyword evidence="12" id="KW-0966">Cell projection</keyword>
<dbReference type="Proteomes" id="UP000076967">
    <property type="component" value="Unassembled WGS sequence"/>
</dbReference>
<keyword evidence="13" id="KW-1185">Reference proteome</keyword>
<dbReference type="OrthoDB" id="9806929at2"/>
<dbReference type="GO" id="GO:0015031">
    <property type="term" value="P:protein transport"/>
    <property type="evidence" value="ECO:0007669"/>
    <property type="project" value="UniProtKB-KW"/>
</dbReference>
<dbReference type="AlphaFoldDB" id="A0A168L7H5"/>
<dbReference type="RefSeq" id="WP_068532490.1">
    <property type="nucleotide sequence ID" value="NZ_LVJH01000017.1"/>
</dbReference>
<feature type="transmembrane region" description="Helical" evidence="9">
    <location>
        <begin position="182"/>
        <end position="201"/>
    </location>
</feature>
<keyword evidence="6 9" id="KW-0472">Membrane</keyword>
<organism evidence="12 13">
    <name type="scientific">Paenibacillus glacialis</name>
    <dbReference type="NCBI Taxonomy" id="494026"/>
    <lineage>
        <taxon>Bacteria</taxon>
        <taxon>Bacillati</taxon>
        <taxon>Bacillota</taxon>
        <taxon>Bacilli</taxon>
        <taxon>Bacillales</taxon>
        <taxon>Paenibacillaceae</taxon>
        <taxon>Paenibacillus</taxon>
    </lineage>
</organism>
<evidence type="ECO:0000259" key="10">
    <source>
        <dbReference type="Pfam" id="PF01618"/>
    </source>
</evidence>
<feature type="transmembrane region" description="Helical" evidence="9">
    <location>
        <begin position="35"/>
        <end position="54"/>
    </location>
</feature>
<feature type="transmembrane region" description="Helical" evidence="9">
    <location>
        <begin position="151"/>
        <end position="170"/>
    </location>
</feature>
<dbReference type="PANTHER" id="PTHR30433">
    <property type="entry name" value="CHEMOTAXIS PROTEIN MOTA"/>
    <property type="match status" value="1"/>
</dbReference>
<evidence type="ECO:0000313" key="13">
    <source>
        <dbReference type="Proteomes" id="UP000076967"/>
    </source>
</evidence>
<comment type="caution">
    <text evidence="12">The sequence shown here is derived from an EMBL/GenBank/DDBJ whole genome shotgun (WGS) entry which is preliminary data.</text>
</comment>
<dbReference type="InterPro" id="IPR047055">
    <property type="entry name" value="MotA-like"/>
</dbReference>
<dbReference type="PANTHER" id="PTHR30433:SF3">
    <property type="entry name" value="MOTILITY PROTEIN A"/>
    <property type="match status" value="1"/>
</dbReference>
<gene>
    <name evidence="12" type="ORF">PGLA_11040</name>
</gene>
<evidence type="ECO:0000259" key="11">
    <source>
        <dbReference type="Pfam" id="PF20560"/>
    </source>
</evidence>
<dbReference type="Pfam" id="PF01618">
    <property type="entry name" value="MotA_ExbB"/>
    <property type="match status" value="1"/>
</dbReference>
<dbReference type="STRING" id="494026.PGLA_11040"/>
<comment type="similarity">
    <text evidence="7">Belongs to the exbB/tolQ family.</text>
</comment>
<keyword evidence="7" id="KW-0653">Protein transport</keyword>
<sequence length="267" mass="28832">MDIVTILGILAGLAALIGGFLWEGGQISGLFQQTAALIVFGGTIAAVVISYPAARLKTIPQAIRYAFVRPENDMEELVEDIVHMATTARRNGVLALEQRAQHHPNEFLSEGMQMVVDGTEPTLVRQIMEIELDRAEMKHDGYAKIFESAGGYAPTMGIIGTVMGLIHVLSSLSDPTELGPSIAVAFIATLYGVASANLIFLPIASKIKSRSADEIQNMELLLQGILAIQNGEHPQIVRKKISYETMKAKDSTHSSSMKKGVLDETAD</sequence>
<dbReference type="GO" id="GO:0071978">
    <property type="term" value="P:bacterial-type flagellum-dependent swarming motility"/>
    <property type="evidence" value="ECO:0007669"/>
    <property type="project" value="InterPro"/>
</dbReference>
<keyword evidence="5 9" id="KW-1133">Transmembrane helix</keyword>
<dbReference type="EMBL" id="LVJH01000017">
    <property type="protein sequence ID" value="OAB42982.1"/>
    <property type="molecule type" value="Genomic_DNA"/>
</dbReference>
<proteinExistence type="inferred from homology"/>
<keyword evidence="2" id="KW-1003">Cell membrane</keyword>
<evidence type="ECO:0000256" key="7">
    <source>
        <dbReference type="RuleBase" id="RU004057"/>
    </source>
</evidence>
<dbReference type="NCBIfam" id="NF006583">
    <property type="entry name" value="PRK09109.1"/>
    <property type="match status" value="1"/>
</dbReference>
<dbReference type="GO" id="GO:0005886">
    <property type="term" value="C:plasma membrane"/>
    <property type="evidence" value="ECO:0007669"/>
    <property type="project" value="UniProtKB-SubCell"/>
</dbReference>
<keyword evidence="12" id="KW-0282">Flagellum</keyword>
<evidence type="ECO:0000256" key="3">
    <source>
        <dbReference type="ARBA" id="ARBA00022692"/>
    </source>
</evidence>
<evidence type="ECO:0000256" key="1">
    <source>
        <dbReference type="ARBA" id="ARBA00004651"/>
    </source>
</evidence>
<feature type="region of interest" description="Disordered" evidence="8">
    <location>
        <begin position="248"/>
        <end position="267"/>
    </location>
</feature>
<reference evidence="12 13" key="1">
    <citation type="submission" date="2016-03" db="EMBL/GenBank/DDBJ databases">
        <title>Draft genome sequence of Paenibacillus glacialis DSM 22343.</title>
        <authorList>
            <person name="Shin S.-K."/>
            <person name="Yi H."/>
        </authorList>
    </citation>
    <scope>NUCLEOTIDE SEQUENCE [LARGE SCALE GENOMIC DNA]</scope>
    <source>
        <strain evidence="12 13">DSM 22343</strain>
    </source>
</reference>
<keyword evidence="4" id="KW-0283">Flagellar rotation</keyword>
<evidence type="ECO:0000256" key="8">
    <source>
        <dbReference type="SAM" id="MobiDB-lite"/>
    </source>
</evidence>
<evidence type="ECO:0000256" key="9">
    <source>
        <dbReference type="SAM" id="Phobius"/>
    </source>
</evidence>
<dbReference type="InterPro" id="IPR002898">
    <property type="entry name" value="MotA_ExbB_proton_chnl"/>
</dbReference>
<keyword evidence="7" id="KW-0813">Transport</keyword>
<accession>A0A168L7H5</accession>
<feature type="domain" description="Motility protein A N-terminal" evidence="11">
    <location>
        <begin position="6"/>
        <end position="85"/>
    </location>
</feature>
<comment type="subcellular location">
    <subcellularLocation>
        <location evidence="1">Cell membrane</location>
        <topology evidence="1">Multi-pass membrane protein</topology>
    </subcellularLocation>
    <subcellularLocation>
        <location evidence="7">Membrane</location>
        <topology evidence="7">Multi-pass membrane protein</topology>
    </subcellularLocation>
</comment>
<dbReference type="GO" id="GO:0006935">
    <property type="term" value="P:chemotaxis"/>
    <property type="evidence" value="ECO:0007669"/>
    <property type="project" value="InterPro"/>
</dbReference>
<feature type="domain" description="MotA/TolQ/ExbB proton channel" evidence="10">
    <location>
        <begin position="102"/>
        <end position="219"/>
    </location>
</feature>
<name>A0A168L7H5_9BACL</name>
<evidence type="ECO:0000256" key="4">
    <source>
        <dbReference type="ARBA" id="ARBA00022779"/>
    </source>
</evidence>
<evidence type="ECO:0000313" key="12">
    <source>
        <dbReference type="EMBL" id="OAB42982.1"/>
    </source>
</evidence>
<protein>
    <submittedName>
        <fullName evidence="12">Flagellar motor protein MotA</fullName>
    </submittedName>
</protein>
<dbReference type="Pfam" id="PF20560">
    <property type="entry name" value="MotA_N"/>
    <property type="match status" value="1"/>
</dbReference>
<evidence type="ECO:0000256" key="5">
    <source>
        <dbReference type="ARBA" id="ARBA00022989"/>
    </source>
</evidence>
<evidence type="ECO:0000256" key="6">
    <source>
        <dbReference type="ARBA" id="ARBA00023136"/>
    </source>
</evidence>